<evidence type="ECO:0000256" key="1">
    <source>
        <dbReference type="ARBA" id="ARBA00022481"/>
    </source>
</evidence>
<dbReference type="EMBL" id="SSTE01015921">
    <property type="protein sequence ID" value="KAA0042722.1"/>
    <property type="molecule type" value="Genomic_DNA"/>
</dbReference>
<keyword evidence="2" id="KW-0479">Metal-binding</keyword>
<proteinExistence type="inferred from homology"/>
<keyword evidence="1" id="KW-0488">Methylation</keyword>
<organism evidence="8 9">
    <name type="scientific">Cucumis melo var. makuwa</name>
    <name type="common">Oriental melon</name>
    <dbReference type="NCBI Taxonomy" id="1194695"/>
    <lineage>
        <taxon>Eukaryota</taxon>
        <taxon>Viridiplantae</taxon>
        <taxon>Streptophyta</taxon>
        <taxon>Embryophyta</taxon>
        <taxon>Tracheophyta</taxon>
        <taxon>Spermatophyta</taxon>
        <taxon>Magnoliopsida</taxon>
        <taxon>eudicotyledons</taxon>
        <taxon>Gunneridae</taxon>
        <taxon>Pentapetalae</taxon>
        <taxon>rosids</taxon>
        <taxon>fabids</taxon>
        <taxon>Cucurbitales</taxon>
        <taxon>Cucurbitaceae</taxon>
        <taxon>Benincaseae</taxon>
        <taxon>Cucumis</taxon>
    </lineage>
</organism>
<dbReference type="SUPFAM" id="SSF55008">
    <property type="entry name" value="HMA, heavy metal-associated domain"/>
    <property type="match status" value="1"/>
</dbReference>
<dbReference type="OrthoDB" id="1923658at2759"/>
<evidence type="ECO:0000256" key="6">
    <source>
        <dbReference type="SAM" id="MobiDB-lite"/>
    </source>
</evidence>
<evidence type="ECO:0000259" key="7">
    <source>
        <dbReference type="PROSITE" id="PS50846"/>
    </source>
</evidence>
<dbReference type="GO" id="GO:0046872">
    <property type="term" value="F:metal ion binding"/>
    <property type="evidence" value="ECO:0007669"/>
    <property type="project" value="UniProtKB-KW"/>
</dbReference>
<keyword evidence="3" id="KW-0449">Lipoprotein</keyword>
<dbReference type="InterPro" id="IPR051863">
    <property type="entry name" value="HIPP"/>
</dbReference>
<feature type="domain" description="HMA" evidence="7">
    <location>
        <begin position="9"/>
        <end position="76"/>
    </location>
</feature>
<gene>
    <name evidence="8" type="ORF">E6C27_scaffold44G002210</name>
</gene>
<evidence type="ECO:0000313" key="9">
    <source>
        <dbReference type="Proteomes" id="UP000321393"/>
    </source>
</evidence>
<feature type="compositionally biased region" description="Basic and acidic residues" evidence="6">
    <location>
        <begin position="77"/>
        <end position="97"/>
    </location>
</feature>
<evidence type="ECO:0000256" key="4">
    <source>
        <dbReference type="ARBA" id="ARBA00023289"/>
    </source>
</evidence>
<dbReference type="InterPro" id="IPR006121">
    <property type="entry name" value="HMA_dom"/>
</dbReference>
<keyword evidence="4" id="KW-0636">Prenylation</keyword>
<dbReference type="PROSITE" id="PS50846">
    <property type="entry name" value="HMA_2"/>
    <property type="match status" value="1"/>
</dbReference>
<dbReference type="Gene3D" id="3.30.70.100">
    <property type="match status" value="1"/>
</dbReference>
<comment type="similarity">
    <text evidence="5">Belongs to the HIPP family.</text>
</comment>
<dbReference type="Proteomes" id="UP000321393">
    <property type="component" value="Unassembled WGS sequence"/>
</dbReference>
<dbReference type="PANTHER" id="PTHR45811:SF50">
    <property type="entry name" value="HEAVY METAL-ASSOCIATED ISOPRENYLATED PLANT PROTEIN 12-RELATED"/>
    <property type="match status" value="1"/>
</dbReference>
<dbReference type="PANTHER" id="PTHR45811">
    <property type="entry name" value="COPPER TRANSPORT PROTEIN FAMILY-RELATED"/>
    <property type="match status" value="1"/>
</dbReference>
<evidence type="ECO:0000256" key="3">
    <source>
        <dbReference type="ARBA" id="ARBA00023288"/>
    </source>
</evidence>
<dbReference type="AlphaFoldDB" id="A0A5A7TH40"/>
<evidence type="ECO:0000313" key="8">
    <source>
        <dbReference type="EMBL" id="KAA0042722.1"/>
    </source>
</evidence>
<comment type="caution">
    <text evidence="8">The sequence shown here is derived from an EMBL/GenBank/DDBJ whole genome shotgun (WGS) entry which is preliminary data.</text>
</comment>
<accession>A0A5A7TH40</accession>
<name>A0A5A7TH40_CUCMM</name>
<reference evidence="8 9" key="1">
    <citation type="submission" date="2019-08" db="EMBL/GenBank/DDBJ databases">
        <title>Draft genome sequences of two oriental melons (Cucumis melo L. var makuwa).</title>
        <authorList>
            <person name="Kwon S.-Y."/>
        </authorList>
    </citation>
    <scope>NUCLEOTIDE SEQUENCE [LARGE SCALE GENOMIC DNA]</scope>
    <source>
        <strain evidence="9">cv. SW 3</strain>
        <tissue evidence="8">Leaf</tissue>
    </source>
</reference>
<evidence type="ECO:0000256" key="2">
    <source>
        <dbReference type="ARBA" id="ARBA00022723"/>
    </source>
</evidence>
<dbReference type="InterPro" id="IPR036163">
    <property type="entry name" value="HMA_dom_sf"/>
</dbReference>
<sequence>MFAIHSNYDCKVVVKLDLHDDKGKQKALKAVSVLQGIESIAVDMKDKKLTVIGDVDPVDVVAKVRKHWPNADIVGPAKEEKNATQETKPKEKGESGKTETFLNCTKAMATFLMELVVAVCVV</sequence>
<dbReference type="STRING" id="1194695.A0A5A7TH40"/>
<evidence type="ECO:0000256" key="5">
    <source>
        <dbReference type="ARBA" id="ARBA00024045"/>
    </source>
</evidence>
<dbReference type="Pfam" id="PF00403">
    <property type="entry name" value="HMA"/>
    <property type="match status" value="1"/>
</dbReference>
<feature type="region of interest" description="Disordered" evidence="6">
    <location>
        <begin position="72"/>
        <end position="99"/>
    </location>
</feature>
<protein>
    <submittedName>
        <fullName evidence="8">Heavy metal-associated isoprenylated plant protein 3-like</fullName>
    </submittedName>
</protein>